<dbReference type="HAMAP" id="MF_00025">
    <property type="entry name" value="RNApol_Rpo5_RPB5"/>
    <property type="match status" value="1"/>
</dbReference>
<dbReference type="GO" id="GO:0006362">
    <property type="term" value="P:transcription elongation by RNA polymerase I"/>
    <property type="evidence" value="ECO:0007669"/>
    <property type="project" value="TreeGrafter"/>
</dbReference>
<evidence type="ECO:0000256" key="4">
    <source>
        <dbReference type="ARBA" id="ARBA00023163"/>
    </source>
</evidence>
<keyword evidence="3" id="KW-0240">DNA-directed RNA polymerase</keyword>
<evidence type="ECO:0000256" key="2">
    <source>
        <dbReference type="ARBA" id="ARBA00020809"/>
    </source>
</evidence>
<dbReference type="AlphaFoldDB" id="A0A4U5PE10"/>
<evidence type="ECO:0000256" key="9">
    <source>
        <dbReference type="ARBA" id="ARBA00064429"/>
    </source>
</evidence>
<name>A0A4U5PE10_STECR</name>
<dbReference type="GO" id="GO:0003677">
    <property type="term" value="F:DNA binding"/>
    <property type="evidence" value="ECO:0007669"/>
    <property type="project" value="InterPro"/>
</dbReference>
<reference evidence="12 13" key="1">
    <citation type="journal article" date="2015" name="Genome Biol.">
        <title>Comparative genomics of Steinernema reveals deeply conserved gene regulatory networks.</title>
        <authorList>
            <person name="Dillman A.R."/>
            <person name="Macchietto M."/>
            <person name="Porter C.F."/>
            <person name="Rogers A."/>
            <person name="Williams B."/>
            <person name="Antoshechkin I."/>
            <person name="Lee M.M."/>
            <person name="Goodwin Z."/>
            <person name="Lu X."/>
            <person name="Lewis E.E."/>
            <person name="Goodrich-Blair H."/>
            <person name="Stock S.P."/>
            <person name="Adams B.J."/>
            <person name="Sternberg P.W."/>
            <person name="Mortazavi A."/>
        </authorList>
    </citation>
    <scope>NUCLEOTIDE SEQUENCE [LARGE SCALE GENOMIC DNA]</scope>
    <source>
        <strain evidence="12 13">ALL</strain>
    </source>
</reference>
<accession>A0A4U5PE10</accession>
<dbReference type="Pfam" id="PF01191">
    <property type="entry name" value="RNA_pol_Rpb5_C"/>
    <property type="match status" value="1"/>
</dbReference>
<dbReference type="PANTHER" id="PTHR10535:SF0">
    <property type="entry name" value="DNA-DIRECTED RNA POLYMERASES I, II, AND III SUBUNIT RPABC1"/>
    <property type="match status" value="1"/>
</dbReference>
<dbReference type="InterPro" id="IPR005571">
    <property type="entry name" value="RNA_pol_Rpb5_N"/>
</dbReference>
<dbReference type="InterPro" id="IPR020608">
    <property type="entry name" value="RNA_pol_subH/Rpb5_CS"/>
</dbReference>
<evidence type="ECO:0000256" key="7">
    <source>
        <dbReference type="ARBA" id="ARBA00032836"/>
    </source>
</evidence>
<proteinExistence type="inferred from homology"/>
<keyword evidence="13" id="KW-1185">Reference proteome</keyword>
<dbReference type="GO" id="GO:0003899">
    <property type="term" value="F:DNA-directed RNA polymerase activity"/>
    <property type="evidence" value="ECO:0007669"/>
    <property type="project" value="InterPro"/>
</dbReference>
<protein>
    <recommendedName>
        <fullName evidence="2">DNA-directed RNA polymerases I, II, and III subunit RPABC1</fullName>
    </recommendedName>
    <alternativeName>
        <fullName evidence="7">RPB5 homolog</fullName>
    </alternativeName>
</protein>
<dbReference type="InterPro" id="IPR014381">
    <property type="entry name" value="Arch_Rpo5/euc_Rpb5"/>
</dbReference>
<evidence type="ECO:0000259" key="10">
    <source>
        <dbReference type="Pfam" id="PF01191"/>
    </source>
</evidence>
<dbReference type="PIRSF" id="PIRSF000747">
    <property type="entry name" value="RPB5"/>
    <property type="match status" value="1"/>
</dbReference>
<dbReference type="InterPro" id="IPR036710">
    <property type="entry name" value="RNA_pol_Rpb5_N_sf"/>
</dbReference>
<dbReference type="Gene3D" id="3.40.1340.10">
    <property type="entry name" value="RNA polymerase, Rpb5, N-terminal domain"/>
    <property type="match status" value="1"/>
</dbReference>
<dbReference type="SUPFAM" id="SSF55287">
    <property type="entry name" value="RPB5-like RNA polymerase subunit"/>
    <property type="match status" value="1"/>
</dbReference>
<dbReference type="Proteomes" id="UP000298663">
    <property type="component" value="Unassembled WGS sequence"/>
</dbReference>
<dbReference type="PANTHER" id="PTHR10535">
    <property type="entry name" value="DNA-DIRECTED RNA POLYMERASES I, II, AND III SUBUNIT RPABC1"/>
    <property type="match status" value="1"/>
</dbReference>
<comment type="similarity">
    <text evidence="6">Belongs to the archaeal Rpo5/eukaryotic RPB5 RNA polymerase subunit family.</text>
</comment>
<keyword evidence="5" id="KW-0539">Nucleus</keyword>
<organism evidence="12 13">
    <name type="scientific">Steinernema carpocapsae</name>
    <name type="common">Entomopathogenic nematode</name>
    <dbReference type="NCBI Taxonomy" id="34508"/>
    <lineage>
        <taxon>Eukaryota</taxon>
        <taxon>Metazoa</taxon>
        <taxon>Ecdysozoa</taxon>
        <taxon>Nematoda</taxon>
        <taxon>Chromadorea</taxon>
        <taxon>Rhabditida</taxon>
        <taxon>Tylenchina</taxon>
        <taxon>Panagrolaimomorpha</taxon>
        <taxon>Strongyloidoidea</taxon>
        <taxon>Steinernematidae</taxon>
        <taxon>Steinernema</taxon>
    </lineage>
</organism>
<evidence type="ECO:0000313" key="12">
    <source>
        <dbReference type="EMBL" id="TKR94596.1"/>
    </source>
</evidence>
<gene>
    <name evidence="12" type="ORF">L596_008861</name>
</gene>
<dbReference type="GO" id="GO:0005736">
    <property type="term" value="C:RNA polymerase I complex"/>
    <property type="evidence" value="ECO:0007669"/>
    <property type="project" value="TreeGrafter"/>
</dbReference>
<dbReference type="InterPro" id="IPR035913">
    <property type="entry name" value="RPB5-like_sf"/>
</dbReference>
<dbReference type="EMBL" id="AZBU02000002">
    <property type="protein sequence ID" value="TKR94596.1"/>
    <property type="molecule type" value="Genomic_DNA"/>
</dbReference>
<dbReference type="FunFam" id="3.90.940.20:FF:000001">
    <property type="entry name" value="DNA-directed RNA polymerases I, II, and III subunit RPABC1"/>
    <property type="match status" value="1"/>
</dbReference>
<evidence type="ECO:0000313" key="13">
    <source>
        <dbReference type="Proteomes" id="UP000298663"/>
    </source>
</evidence>
<dbReference type="SUPFAM" id="SSF53036">
    <property type="entry name" value="Eukaryotic RPB5 N-terminal domain"/>
    <property type="match status" value="1"/>
</dbReference>
<dbReference type="STRING" id="34508.A0A4U5PE10"/>
<dbReference type="FunFam" id="3.40.1340.10:FF:000001">
    <property type="entry name" value="DNA-directed RNA polymerases I, II, and III subunit RPABC1"/>
    <property type="match status" value="1"/>
</dbReference>
<keyword evidence="4" id="KW-0804">Transcription</keyword>
<evidence type="ECO:0000256" key="5">
    <source>
        <dbReference type="ARBA" id="ARBA00023242"/>
    </source>
</evidence>
<dbReference type="PROSITE" id="PS01110">
    <property type="entry name" value="RNA_POL_H_23KD"/>
    <property type="match status" value="1"/>
</dbReference>
<feature type="domain" description="RNA polymerase Rpb5 N-terminal" evidence="11">
    <location>
        <begin position="16"/>
        <end position="101"/>
    </location>
</feature>
<dbReference type="GO" id="GO:0005665">
    <property type="term" value="C:RNA polymerase II, core complex"/>
    <property type="evidence" value="ECO:0007669"/>
    <property type="project" value="TreeGrafter"/>
</dbReference>
<dbReference type="Pfam" id="PF03871">
    <property type="entry name" value="RNA_pol_Rpb5_N"/>
    <property type="match status" value="1"/>
</dbReference>
<comment type="caution">
    <text evidence="12">The sequence shown here is derived from an EMBL/GenBank/DDBJ whole genome shotgun (WGS) entry which is preliminary data.</text>
</comment>
<dbReference type="GO" id="GO:0006366">
    <property type="term" value="P:transcription by RNA polymerase II"/>
    <property type="evidence" value="ECO:0007669"/>
    <property type="project" value="TreeGrafter"/>
</dbReference>
<dbReference type="NCBIfam" id="NF007129">
    <property type="entry name" value="PRK09570.1"/>
    <property type="match status" value="1"/>
</dbReference>
<comment type="subcellular location">
    <subcellularLocation>
        <location evidence="1">Nucleus</location>
    </subcellularLocation>
</comment>
<dbReference type="GO" id="GO:0005666">
    <property type="term" value="C:RNA polymerase III complex"/>
    <property type="evidence" value="ECO:0007669"/>
    <property type="project" value="TreeGrafter"/>
</dbReference>
<dbReference type="InterPro" id="IPR000783">
    <property type="entry name" value="RNA_pol_subH/Rpb5_C"/>
</dbReference>
<evidence type="ECO:0000256" key="1">
    <source>
        <dbReference type="ARBA" id="ARBA00004123"/>
    </source>
</evidence>
<comment type="function">
    <text evidence="8">DNA-dependent RNA polymerase catalyzes the transcription of DNA into RNA using the four ribonucleoside triphosphates as substrates. Common component of RNA polymerases I, II and III which synthesize ribosomal RNA precursors, mRNA precursors and many functional non-coding RNAs, and small RNAs, such as 5S rRNA and tRNAs, respectively. Pol II is the central component of the basal RNA polymerase II transcription machinery. Pols are composed of mobile elements that move relative to each other. In Pol II, RPB5 is part of the lower jaw surrounding the central large cleft and thought to grab the incoming DNA template. Seems to be the major component in this process.</text>
</comment>
<dbReference type="GO" id="GO:0042797">
    <property type="term" value="P:tRNA transcription by RNA polymerase III"/>
    <property type="evidence" value="ECO:0007669"/>
    <property type="project" value="TreeGrafter"/>
</dbReference>
<feature type="domain" description="RNA polymerase subunit H/Rpb5 C-terminal" evidence="10">
    <location>
        <begin position="147"/>
        <end position="219"/>
    </location>
</feature>
<evidence type="ECO:0000256" key="3">
    <source>
        <dbReference type="ARBA" id="ARBA00022478"/>
    </source>
</evidence>
<dbReference type="Gene3D" id="3.90.940.20">
    <property type="entry name" value="RPB5-like RNA polymerase subunit"/>
    <property type="match status" value="1"/>
</dbReference>
<evidence type="ECO:0000259" key="11">
    <source>
        <dbReference type="Pfam" id="PF03871"/>
    </source>
</evidence>
<comment type="subunit">
    <text evidence="9">Component of the RNA polymerase I (Pol I), RNA polymerase II (Pol II) and RNA polymerase III (Pol III) complexes consisting of at least 13, 12 and 17 subunits, respectively. In RNA Pol II, this subunit is present in 2-fold molar excess over the other subunits.</text>
</comment>
<sequence length="220" mass="25441">MSERGAKMNITDDSVQTWRLWRIRKTLTQMCHDRDFIIAQEELDMTLEEFGEKFGKEPSVGNPSRNSLTLLVAHRTDNESMFVCFPEEPKIGIKSLKAIFLMMKEQSCTRAIIVLQQGMTPAAKTALDEIKANDFRIEYFIENELLINITEHELVPEHVVMSASEKKELLQRYKLKESQLPRIQAGDPVARYYGLQRGQVVKIIRPSKTAGRYITYRFVV</sequence>
<evidence type="ECO:0000256" key="6">
    <source>
        <dbReference type="ARBA" id="ARBA00025765"/>
    </source>
</evidence>
<dbReference type="OrthoDB" id="248779at2759"/>
<reference evidence="12 13" key="2">
    <citation type="journal article" date="2019" name="G3 (Bethesda)">
        <title>Hybrid Assembly of the Genome of the Entomopathogenic Nematode Steinernema carpocapsae Identifies the X-Chromosome.</title>
        <authorList>
            <person name="Serra L."/>
            <person name="Macchietto M."/>
            <person name="Macias-Munoz A."/>
            <person name="McGill C.J."/>
            <person name="Rodriguez I.M."/>
            <person name="Rodriguez B."/>
            <person name="Murad R."/>
            <person name="Mortazavi A."/>
        </authorList>
    </citation>
    <scope>NUCLEOTIDE SEQUENCE [LARGE SCALE GENOMIC DNA]</scope>
    <source>
        <strain evidence="12 13">ALL</strain>
    </source>
</reference>
<evidence type="ECO:0000256" key="8">
    <source>
        <dbReference type="ARBA" id="ARBA00060082"/>
    </source>
</evidence>